<dbReference type="RefSeq" id="WP_046219722.1">
    <property type="nucleotide sequence ID" value="NZ_JWYV01000003.1"/>
</dbReference>
<dbReference type="PANTHER" id="PTHR43425:SF2">
    <property type="entry name" value="OXYGEN-INSENSITIVE NADPH NITROREDUCTASE"/>
    <property type="match status" value="1"/>
</dbReference>
<keyword evidence="5" id="KW-0521">NADP</keyword>
<comment type="caution">
    <text evidence="7">The sequence shown here is derived from an EMBL/GenBank/DDBJ whole genome shotgun (WGS) entry which is preliminary data.</text>
</comment>
<dbReference type="InterPro" id="IPR029479">
    <property type="entry name" value="Nitroreductase"/>
</dbReference>
<dbReference type="PIRSF" id="PIRSF005426">
    <property type="entry name" value="Frp"/>
    <property type="match status" value="1"/>
</dbReference>
<evidence type="ECO:0000313" key="7">
    <source>
        <dbReference type="EMBL" id="KKD00653.1"/>
    </source>
</evidence>
<dbReference type="EMBL" id="JWYV01000003">
    <property type="protein sequence ID" value="KKD00653.1"/>
    <property type="molecule type" value="Genomic_DNA"/>
</dbReference>
<dbReference type="SUPFAM" id="SSF55469">
    <property type="entry name" value="FMN-dependent nitroreductase-like"/>
    <property type="match status" value="1"/>
</dbReference>
<dbReference type="InterPro" id="IPR016446">
    <property type="entry name" value="Flavin_OxRdtase_Frp"/>
</dbReference>
<keyword evidence="2 5" id="KW-0285">Flavoprotein</keyword>
<dbReference type="Pfam" id="PF00881">
    <property type="entry name" value="Nitroreductase"/>
    <property type="match status" value="1"/>
</dbReference>
<comment type="similarity">
    <text evidence="1 5">Belongs to the flavin oxidoreductase frp family.</text>
</comment>
<evidence type="ECO:0000256" key="2">
    <source>
        <dbReference type="ARBA" id="ARBA00022630"/>
    </source>
</evidence>
<dbReference type="Proteomes" id="UP000033633">
    <property type="component" value="Unassembled WGS sequence"/>
</dbReference>
<sequence length="241" mass="26701">MNQTIDTILAHRSIRRFTAEPIQADVLSTLFDCAIAASSSSFIQCVSIIRVVDADKRAQIAHLAGDQPYVASAAEFVVFCVDFHRHLQIHPEAQLGFTEQTLIGAVDAALMAQNCLLAAESLGLGGVYIGGIRNNPAEVSALLDMPKHVMPVFGLCLGYPDQNPESKPRLPQSLVIHQDSYQQELDRHQLAEYDEKVRQYYQSRTGGNKDMSWSEQITATLTKEARPFMKDFLTSKGFSTK</sequence>
<evidence type="ECO:0000256" key="1">
    <source>
        <dbReference type="ARBA" id="ARBA00008366"/>
    </source>
</evidence>
<gene>
    <name evidence="7" type="ORF">KY46_05965</name>
</gene>
<dbReference type="NCBIfam" id="NF008033">
    <property type="entry name" value="PRK10765.1"/>
    <property type="match status" value="1"/>
</dbReference>
<dbReference type="OrthoDB" id="3181400at2"/>
<dbReference type="Gene3D" id="3.40.109.10">
    <property type="entry name" value="NADH Oxidase"/>
    <property type="match status" value="1"/>
</dbReference>
<evidence type="ECO:0000313" key="8">
    <source>
        <dbReference type="Proteomes" id="UP000033633"/>
    </source>
</evidence>
<dbReference type="PANTHER" id="PTHR43425">
    <property type="entry name" value="OXYGEN-INSENSITIVE NADPH NITROREDUCTASE"/>
    <property type="match status" value="1"/>
</dbReference>
<keyword evidence="8" id="KW-1185">Reference proteome</keyword>
<dbReference type="GO" id="GO:0016491">
    <property type="term" value="F:oxidoreductase activity"/>
    <property type="evidence" value="ECO:0007669"/>
    <property type="project" value="UniProtKB-UniRule"/>
</dbReference>
<keyword evidence="4 5" id="KW-0560">Oxidoreductase</keyword>
<feature type="domain" description="Nitroreductase" evidence="6">
    <location>
        <begin position="9"/>
        <end position="159"/>
    </location>
</feature>
<proteinExistence type="inferred from homology"/>
<reference evidence="7 8" key="1">
    <citation type="submission" date="2014-12" db="EMBL/GenBank/DDBJ databases">
        <title>Mercury Reductase activity and rhizosphere competence traits in the genome of root associated Photobacterium halotolerans MELD1.</title>
        <authorList>
            <person name="Mathew D.C."/>
            <person name="Huang C.-C."/>
        </authorList>
    </citation>
    <scope>NUCLEOTIDE SEQUENCE [LARGE SCALE GENOMIC DNA]</scope>
    <source>
        <strain evidence="7 8">MELD1</strain>
    </source>
</reference>
<dbReference type="InterPro" id="IPR000415">
    <property type="entry name" value="Nitroreductase-like"/>
</dbReference>
<protein>
    <submittedName>
        <fullName evidence="7">FMN reductase</fullName>
    </submittedName>
</protein>
<keyword evidence="3 5" id="KW-0288">FMN</keyword>
<evidence type="ECO:0000256" key="4">
    <source>
        <dbReference type="ARBA" id="ARBA00023002"/>
    </source>
</evidence>
<evidence type="ECO:0000259" key="6">
    <source>
        <dbReference type="Pfam" id="PF00881"/>
    </source>
</evidence>
<dbReference type="PATRIC" id="fig|265726.11.peg.3092"/>
<evidence type="ECO:0000256" key="3">
    <source>
        <dbReference type="ARBA" id="ARBA00022643"/>
    </source>
</evidence>
<organism evidence="7 8">
    <name type="scientific">Photobacterium halotolerans</name>
    <dbReference type="NCBI Taxonomy" id="265726"/>
    <lineage>
        <taxon>Bacteria</taxon>
        <taxon>Pseudomonadati</taxon>
        <taxon>Pseudomonadota</taxon>
        <taxon>Gammaproteobacteria</taxon>
        <taxon>Vibrionales</taxon>
        <taxon>Vibrionaceae</taxon>
        <taxon>Photobacterium</taxon>
    </lineage>
</organism>
<evidence type="ECO:0000256" key="5">
    <source>
        <dbReference type="PIRNR" id="PIRNR005426"/>
    </source>
</evidence>
<accession>A0A0F5VF19</accession>
<dbReference type="AlphaFoldDB" id="A0A0F5VF19"/>
<dbReference type="STRING" id="265726.KY46_05965"/>
<dbReference type="CDD" id="cd02146">
    <property type="entry name" value="NfsA-like"/>
    <property type="match status" value="1"/>
</dbReference>
<name>A0A0F5VF19_9GAMM</name>